<keyword evidence="2" id="KW-1185">Reference proteome</keyword>
<organism evidence="1 2">
    <name type="scientific">Pseudomonas fortuita</name>
    <dbReference type="NCBI Taxonomy" id="3233375"/>
    <lineage>
        <taxon>Bacteria</taxon>
        <taxon>Pseudomonadati</taxon>
        <taxon>Pseudomonadota</taxon>
        <taxon>Gammaproteobacteria</taxon>
        <taxon>Pseudomonadales</taxon>
        <taxon>Pseudomonadaceae</taxon>
        <taxon>Pseudomonas</taxon>
    </lineage>
</organism>
<dbReference type="EMBL" id="CP114035">
    <property type="protein sequence ID" value="WAP63120.1"/>
    <property type="molecule type" value="Genomic_DNA"/>
</dbReference>
<evidence type="ECO:0000313" key="1">
    <source>
        <dbReference type="EMBL" id="WAP63120.1"/>
    </source>
</evidence>
<dbReference type="Proteomes" id="UP001163982">
    <property type="component" value="Chromosome"/>
</dbReference>
<reference evidence="1" key="1">
    <citation type="journal article" date="2024" name="Int. J. Syst. Evol. Microbiol.">
        <title>Pseudomonas fortuita sp. nov., isolated from the endosphere of a wild yam.</title>
        <authorList>
            <person name="Carlier A."/>
            <person name="Beaumel M."/>
            <person name="Moreau S."/>
            <person name="Acar T."/>
            <person name="Sana T.G."/>
            <person name="Cnockaert M."/>
            <person name="Vandamme P."/>
        </authorList>
    </citation>
    <scope>NUCLEOTIDE SEQUENCE</scope>
    <source>
        <strain evidence="1">GMI12077</strain>
    </source>
</reference>
<proteinExistence type="predicted"/>
<gene>
    <name evidence="1" type="ORF">OZ911_25085</name>
</gene>
<name>A0ACD4P5T4_9PSED</name>
<evidence type="ECO:0000313" key="2">
    <source>
        <dbReference type="Proteomes" id="UP001163982"/>
    </source>
</evidence>
<sequence>MLALQSLILIMLSFQYLQHTKTSRLLNHWRISLQEHRQRAYWHIEENRELRSALRAEKAHIEQLQRQVEILKALLPVV</sequence>
<accession>A0ACD4P5T4</accession>
<protein>
    <submittedName>
        <fullName evidence="1">Uncharacterized protein</fullName>
    </submittedName>
</protein>